<keyword evidence="6 8" id="KW-0472">Membrane</keyword>
<feature type="transmembrane region" description="Helical" evidence="8">
    <location>
        <begin position="148"/>
        <end position="174"/>
    </location>
</feature>
<feature type="transmembrane region" description="Helical" evidence="8">
    <location>
        <begin position="88"/>
        <end position="110"/>
    </location>
</feature>
<evidence type="ECO:0000256" key="4">
    <source>
        <dbReference type="ARBA" id="ARBA00022692"/>
    </source>
</evidence>
<dbReference type="GO" id="GO:0015093">
    <property type="term" value="F:ferrous iron transmembrane transporter activity"/>
    <property type="evidence" value="ECO:0007669"/>
    <property type="project" value="TreeGrafter"/>
</dbReference>
<evidence type="ECO:0000256" key="6">
    <source>
        <dbReference type="ARBA" id="ARBA00023136"/>
    </source>
</evidence>
<accession>A0AA38R0A1</accession>
<keyword evidence="3" id="KW-0408">Iron</keyword>
<evidence type="ECO:0000256" key="5">
    <source>
        <dbReference type="ARBA" id="ARBA00022989"/>
    </source>
</evidence>
<name>A0AA38R0A1_9PEZI</name>
<feature type="transmembrane region" description="Helical" evidence="8">
    <location>
        <begin position="6"/>
        <end position="32"/>
    </location>
</feature>
<feature type="transmembrane region" description="Helical" evidence="8">
    <location>
        <begin position="211"/>
        <end position="232"/>
    </location>
</feature>
<comment type="similarity">
    <text evidence="2">Belongs to the oxidase-dependent Fe transporter (OFeT) (TC 9.A.10.1) family.</text>
</comment>
<dbReference type="Proteomes" id="UP001174691">
    <property type="component" value="Unassembled WGS sequence"/>
</dbReference>
<comment type="caution">
    <text evidence="9">The sequence shown here is derived from an EMBL/GenBank/DDBJ whole genome shotgun (WGS) entry which is preliminary data.</text>
</comment>
<feature type="compositionally biased region" description="Basic and acidic residues" evidence="7">
    <location>
        <begin position="330"/>
        <end position="340"/>
    </location>
</feature>
<keyword evidence="3" id="KW-0406">Ion transport</keyword>
<sequence>MTVQVFAVPVFLVVFRETLETVIIVSVLLAFLKQTLDGPQRDTKVYKKLIRQVWLGTGLGFFICLVVGAAVIGTFYTVGANKWDSGELVYEGAFALVACVIITIVGAALLRIGKMQEKWRVKIAAAVEAPVNTHGSKKKWLKHVAEKYAMFILPFITVLREGIEAIVFVAGVSFSAPASAFPLPVVVGLIAGIMVGYLLYKGGSTARLQLFLIASTCLLYLVAAGLMSRAVWSFEMNNWAKAIGGEADELGDGPGSYDIGKSVWHVNCCSPVTNGGSGWGVFNAILGWTNSATYGSVISYNLYWIAVMLGFFSMRYQEVKGHWPLMRPKSKVEADRRSDSEASGVEGGKTGVTEKSAEVTA</sequence>
<dbReference type="InterPro" id="IPR004923">
    <property type="entry name" value="FTR1/Fip1/EfeU"/>
</dbReference>
<feature type="transmembrane region" description="Helical" evidence="8">
    <location>
        <begin position="292"/>
        <end position="312"/>
    </location>
</feature>
<evidence type="ECO:0000256" key="3">
    <source>
        <dbReference type="ARBA" id="ARBA00022496"/>
    </source>
</evidence>
<keyword evidence="3" id="KW-0410">Iron transport</keyword>
<keyword evidence="3" id="KW-0813">Transport</keyword>
<comment type="subcellular location">
    <subcellularLocation>
        <location evidence="1">Membrane</location>
        <topology evidence="1">Multi-pass membrane protein</topology>
    </subcellularLocation>
</comment>
<dbReference type="GO" id="GO:0033573">
    <property type="term" value="C:high-affinity iron permease complex"/>
    <property type="evidence" value="ECO:0007669"/>
    <property type="project" value="InterPro"/>
</dbReference>
<dbReference type="PANTHER" id="PTHR31632:SF2">
    <property type="entry name" value="PLASMA MEMBRANE IRON PERMEASE"/>
    <property type="match status" value="1"/>
</dbReference>
<dbReference type="EMBL" id="JANBVN010000294">
    <property type="protein sequence ID" value="KAJ9129945.1"/>
    <property type="molecule type" value="Genomic_DNA"/>
</dbReference>
<evidence type="ECO:0000256" key="8">
    <source>
        <dbReference type="SAM" id="Phobius"/>
    </source>
</evidence>
<dbReference type="PANTHER" id="PTHR31632">
    <property type="entry name" value="IRON TRANSPORTER FTH1"/>
    <property type="match status" value="1"/>
</dbReference>
<evidence type="ECO:0000313" key="10">
    <source>
        <dbReference type="Proteomes" id="UP001174691"/>
    </source>
</evidence>
<protein>
    <submittedName>
        <fullName evidence="9">High-affinity iron transporter</fullName>
    </submittedName>
</protein>
<dbReference type="Pfam" id="PF03239">
    <property type="entry name" value="FTR1"/>
    <property type="match status" value="1"/>
</dbReference>
<organism evidence="9 10">
    <name type="scientific">Coniochaeta hoffmannii</name>
    <dbReference type="NCBI Taxonomy" id="91930"/>
    <lineage>
        <taxon>Eukaryota</taxon>
        <taxon>Fungi</taxon>
        <taxon>Dikarya</taxon>
        <taxon>Ascomycota</taxon>
        <taxon>Pezizomycotina</taxon>
        <taxon>Sordariomycetes</taxon>
        <taxon>Sordariomycetidae</taxon>
        <taxon>Coniochaetales</taxon>
        <taxon>Coniochaetaceae</taxon>
        <taxon>Coniochaeta</taxon>
    </lineage>
</organism>
<reference evidence="9" key="1">
    <citation type="submission" date="2022-07" db="EMBL/GenBank/DDBJ databases">
        <title>Fungi with potential for degradation of polypropylene.</title>
        <authorList>
            <person name="Gostincar C."/>
        </authorList>
    </citation>
    <scope>NUCLEOTIDE SEQUENCE</scope>
    <source>
        <strain evidence="9">EXF-13287</strain>
    </source>
</reference>
<keyword evidence="10" id="KW-1185">Reference proteome</keyword>
<proteinExistence type="inferred from homology"/>
<evidence type="ECO:0000313" key="9">
    <source>
        <dbReference type="EMBL" id="KAJ9129945.1"/>
    </source>
</evidence>
<evidence type="ECO:0000256" key="1">
    <source>
        <dbReference type="ARBA" id="ARBA00004141"/>
    </source>
</evidence>
<gene>
    <name evidence="9" type="ORF">NKR19_g10114</name>
</gene>
<dbReference type="AlphaFoldDB" id="A0AA38R0A1"/>
<keyword evidence="4 8" id="KW-0812">Transmembrane</keyword>
<evidence type="ECO:0000256" key="7">
    <source>
        <dbReference type="SAM" id="MobiDB-lite"/>
    </source>
</evidence>
<feature type="region of interest" description="Disordered" evidence="7">
    <location>
        <begin position="329"/>
        <end position="361"/>
    </location>
</feature>
<evidence type="ECO:0000256" key="2">
    <source>
        <dbReference type="ARBA" id="ARBA00008333"/>
    </source>
</evidence>
<feature type="transmembrane region" description="Helical" evidence="8">
    <location>
        <begin position="180"/>
        <end position="199"/>
    </location>
</feature>
<keyword evidence="5 8" id="KW-1133">Transmembrane helix</keyword>
<feature type="transmembrane region" description="Helical" evidence="8">
    <location>
        <begin position="53"/>
        <end position="76"/>
    </location>
</feature>